<dbReference type="AlphaFoldDB" id="A0A133XHP4"/>
<evidence type="ECO:0000256" key="3">
    <source>
        <dbReference type="ARBA" id="ARBA00006602"/>
    </source>
</evidence>
<evidence type="ECO:0000256" key="1">
    <source>
        <dbReference type="ARBA" id="ARBA00003041"/>
    </source>
</evidence>
<evidence type="ECO:0000256" key="4">
    <source>
        <dbReference type="ARBA" id="ARBA00016507"/>
    </source>
</evidence>
<evidence type="ECO:0000256" key="2">
    <source>
        <dbReference type="ARBA" id="ARBA00004496"/>
    </source>
</evidence>
<sequence length="235" mass="25070">MSGIIPKEETGSYQRWQIGSFDSPKPAAVRPPSPATQASSVAVSEVDEQPQPVINLPTADDIERMHEEARSSGYQAGYEEGLQAAALAGREAANVEAERFLALADNLQNALAELDQTVAEQLLALATEIAAQVVGASITVKEDLLLPIIRDAIAALPLHHAHLGIRLNPADALQVRTHLGEQLAQTGAQIIEDSTISPGGCLVRAGSSEVDATIETRWKRVLETIGAPPREWLNP</sequence>
<comment type="subcellular location">
    <subcellularLocation>
        <location evidence="2">Cytoplasm</location>
    </subcellularLocation>
</comment>
<evidence type="ECO:0000256" key="11">
    <source>
        <dbReference type="SAM" id="MobiDB-lite"/>
    </source>
</evidence>
<comment type="similarity">
    <text evidence="3">Belongs to the FliH family.</text>
</comment>
<evidence type="ECO:0000313" key="14">
    <source>
        <dbReference type="Proteomes" id="UP000070186"/>
    </source>
</evidence>
<dbReference type="InterPro" id="IPR000563">
    <property type="entry name" value="Flag_FliH"/>
</dbReference>
<dbReference type="PRINTS" id="PR01003">
    <property type="entry name" value="FLGFLIH"/>
</dbReference>
<evidence type="ECO:0000256" key="10">
    <source>
        <dbReference type="SAM" id="Coils"/>
    </source>
</evidence>
<dbReference type="GO" id="GO:0009288">
    <property type="term" value="C:bacterial-type flagellum"/>
    <property type="evidence" value="ECO:0007669"/>
    <property type="project" value="InterPro"/>
</dbReference>
<dbReference type="EMBL" id="LODL01000021">
    <property type="protein sequence ID" value="KXB30470.1"/>
    <property type="molecule type" value="Genomic_DNA"/>
</dbReference>
<dbReference type="STRING" id="281362.AT959_14150"/>
<dbReference type="RefSeq" id="WP_066884124.1">
    <property type="nucleotide sequence ID" value="NZ_LODL01000021.1"/>
</dbReference>
<dbReference type="GO" id="GO:0071973">
    <property type="term" value="P:bacterial-type flagellum-dependent cell motility"/>
    <property type="evidence" value="ECO:0007669"/>
    <property type="project" value="InterPro"/>
</dbReference>
<keyword evidence="5" id="KW-0813">Transport</keyword>
<dbReference type="PANTHER" id="PTHR34982">
    <property type="entry name" value="YOP PROTEINS TRANSLOCATION PROTEIN L"/>
    <property type="match status" value="1"/>
</dbReference>
<keyword evidence="9" id="KW-1006">Bacterial flagellum protein export</keyword>
<evidence type="ECO:0000256" key="5">
    <source>
        <dbReference type="ARBA" id="ARBA00022448"/>
    </source>
</evidence>
<comment type="caution">
    <text evidence="13">The sequence shown here is derived from an EMBL/GenBank/DDBJ whole genome shotgun (WGS) entry which is preliminary data.</text>
</comment>
<feature type="region of interest" description="Disordered" evidence="11">
    <location>
        <begin position="1"/>
        <end position="52"/>
    </location>
</feature>
<evidence type="ECO:0000313" key="13">
    <source>
        <dbReference type="EMBL" id="KXB30470.1"/>
    </source>
</evidence>
<evidence type="ECO:0000256" key="7">
    <source>
        <dbReference type="ARBA" id="ARBA00022795"/>
    </source>
</evidence>
<proteinExistence type="inferred from homology"/>
<comment type="function">
    <text evidence="1">Needed for flagellar regrowth and assembly.</text>
</comment>
<dbReference type="InterPro" id="IPR051472">
    <property type="entry name" value="T3SS_Stator/FliH"/>
</dbReference>
<dbReference type="Pfam" id="PF02108">
    <property type="entry name" value="FliH"/>
    <property type="match status" value="1"/>
</dbReference>
<name>A0A133XHP4_9RHOO</name>
<feature type="coiled-coil region" evidence="10">
    <location>
        <begin position="90"/>
        <end position="124"/>
    </location>
</feature>
<dbReference type="GO" id="GO:0044781">
    <property type="term" value="P:bacterial-type flagellum organization"/>
    <property type="evidence" value="ECO:0007669"/>
    <property type="project" value="UniProtKB-KW"/>
</dbReference>
<dbReference type="GO" id="GO:0005829">
    <property type="term" value="C:cytosol"/>
    <property type="evidence" value="ECO:0007669"/>
    <property type="project" value="TreeGrafter"/>
</dbReference>
<dbReference type="GO" id="GO:0003774">
    <property type="term" value="F:cytoskeletal motor activity"/>
    <property type="evidence" value="ECO:0007669"/>
    <property type="project" value="InterPro"/>
</dbReference>
<keyword evidence="8" id="KW-0653">Protein transport</keyword>
<dbReference type="Proteomes" id="UP000070186">
    <property type="component" value="Unassembled WGS sequence"/>
</dbReference>
<evidence type="ECO:0000256" key="6">
    <source>
        <dbReference type="ARBA" id="ARBA00022490"/>
    </source>
</evidence>
<keyword evidence="7" id="KW-1005">Bacterial flagellum biogenesis</keyword>
<evidence type="ECO:0000256" key="9">
    <source>
        <dbReference type="ARBA" id="ARBA00023225"/>
    </source>
</evidence>
<dbReference type="SUPFAM" id="SSF160527">
    <property type="entry name" value="V-type ATPase subunit E-like"/>
    <property type="match status" value="1"/>
</dbReference>
<keyword evidence="14" id="KW-1185">Reference proteome</keyword>
<evidence type="ECO:0000259" key="12">
    <source>
        <dbReference type="Pfam" id="PF02108"/>
    </source>
</evidence>
<protein>
    <recommendedName>
        <fullName evidence="4">Flagellar assembly protein FliH</fullName>
    </recommendedName>
</protein>
<gene>
    <name evidence="13" type="ORF">AT959_14150</name>
</gene>
<keyword evidence="10" id="KW-0175">Coiled coil</keyword>
<organism evidence="13 14">
    <name type="scientific">Dechloromonas denitrificans</name>
    <dbReference type="NCBI Taxonomy" id="281362"/>
    <lineage>
        <taxon>Bacteria</taxon>
        <taxon>Pseudomonadati</taxon>
        <taxon>Pseudomonadota</taxon>
        <taxon>Betaproteobacteria</taxon>
        <taxon>Rhodocyclales</taxon>
        <taxon>Azonexaceae</taxon>
        <taxon>Dechloromonas</taxon>
    </lineage>
</organism>
<dbReference type="PANTHER" id="PTHR34982:SF1">
    <property type="entry name" value="FLAGELLAR ASSEMBLY PROTEIN FLIH"/>
    <property type="match status" value="1"/>
</dbReference>
<evidence type="ECO:0000256" key="8">
    <source>
        <dbReference type="ARBA" id="ARBA00022927"/>
    </source>
</evidence>
<keyword evidence="6" id="KW-0963">Cytoplasm</keyword>
<feature type="domain" description="Flagellar assembly protein FliH/Type III secretion system HrpE" evidence="12">
    <location>
        <begin position="96"/>
        <end position="221"/>
    </location>
</feature>
<dbReference type="InterPro" id="IPR018035">
    <property type="entry name" value="Flagellar_FliH/T3SS_HrpE"/>
</dbReference>
<dbReference type="GO" id="GO:0015031">
    <property type="term" value="P:protein transport"/>
    <property type="evidence" value="ECO:0007669"/>
    <property type="project" value="UniProtKB-KW"/>
</dbReference>
<feature type="compositionally biased region" description="Basic and acidic residues" evidence="11">
    <location>
        <begin position="1"/>
        <end position="10"/>
    </location>
</feature>
<reference evidence="13 14" key="1">
    <citation type="submission" date="2015-12" db="EMBL/GenBank/DDBJ databases">
        <title>Nitrous oxide reduction kinetics distinguish bacteria harboring typical versus atypical NosZ.</title>
        <authorList>
            <person name="Yoon S."/>
            <person name="Nissen S."/>
            <person name="Park D."/>
            <person name="Sanford R.A."/>
            <person name="Loeffler F.E."/>
        </authorList>
    </citation>
    <scope>NUCLEOTIDE SEQUENCE [LARGE SCALE GENOMIC DNA]</scope>
    <source>
        <strain evidence="13 14">ATCC BAA-841</strain>
    </source>
</reference>
<accession>A0A133XHP4</accession>